<feature type="compositionally biased region" description="Polar residues" evidence="1">
    <location>
        <begin position="89"/>
        <end position="100"/>
    </location>
</feature>
<organism evidence="3 4">
    <name type="scientific">Actinoplanes derwentensis</name>
    <dbReference type="NCBI Taxonomy" id="113562"/>
    <lineage>
        <taxon>Bacteria</taxon>
        <taxon>Bacillati</taxon>
        <taxon>Actinomycetota</taxon>
        <taxon>Actinomycetes</taxon>
        <taxon>Micromonosporales</taxon>
        <taxon>Micromonosporaceae</taxon>
        <taxon>Actinoplanes</taxon>
    </lineage>
</organism>
<evidence type="ECO:0000313" key="4">
    <source>
        <dbReference type="Proteomes" id="UP000198688"/>
    </source>
</evidence>
<evidence type="ECO:0000256" key="1">
    <source>
        <dbReference type="SAM" id="MobiDB-lite"/>
    </source>
</evidence>
<evidence type="ECO:0000313" key="3">
    <source>
        <dbReference type="EMBL" id="SDT74810.1"/>
    </source>
</evidence>
<name>A0A1H2CW97_9ACTN</name>
<feature type="chain" id="PRO_5039704474" description="Secreted protein" evidence="2">
    <location>
        <begin position="23"/>
        <end position="150"/>
    </location>
</feature>
<feature type="region of interest" description="Disordered" evidence="1">
    <location>
        <begin position="24"/>
        <end position="100"/>
    </location>
</feature>
<feature type="signal peptide" evidence="2">
    <location>
        <begin position="1"/>
        <end position="22"/>
    </location>
</feature>
<evidence type="ECO:0000256" key="2">
    <source>
        <dbReference type="SAM" id="SignalP"/>
    </source>
</evidence>
<protein>
    <recommendedName>
        <fullName evidence="5">Secreted protein</fullName>
    </recommendedName>
</protein>
<gene>
    <name evidence="3" type="ORF">SAMN04489716_7103</name>
</gene>
<proteinExistence type="predicted"/>
<feature type="compositionally biased region" description="Basic and acidic residues" evidence="1">
    <location>
        <begin position="53"/>
        <end position="82"/>
    </location>
</feature>
<dbReference type="Proteomes" id="UP000198688">
    <property type="component" value="Chromosome I"/>
</dbReference>
<keyword evidence="4" id="KW-1185">Reference proteome</keyword>
<dbReference type="STRING" id="113562.SAMN04489716_7103"/>
<dbReference type="AlphaFoldDB" id="A0A1H2CW97"/>
<reference evidence="3 4" key="1">
    <citation type="submission" date="2016-10" db="EMBL/GenBank/DDBJ databases">
        <authorList>
            <person name="de Groot N.N."/>
        </authorList>
    </citation>
    <scope>NUCLEOTIDE SEQUENCE [LARGE SCALE GENOMIC DNA]</scope>
    <source>
        <strain evidence="3 4">DSM 43941</strain>
    </source>
</reference>
<accession>A0A1H2CW97</accession>
<dbReference type="RefSeq" id="WP_092551215.1">
    <property type="nucleotide sequence ID" value="NZ_BOMJ01000050.1"/>
</dbReference>
<sequence length="150" mass="15949">MRRVTVYTAGLMLATGASLALAGPVSAATPSDHGRPCCNGGSSSYQDRQPSYGHDRRPSFHQDRQPSFGQDRRPSFGQDRRQPGFGRQPIQNRPGHQSSTTNQYVYNISVLNQFILSNVGNTLIGTGNSSNSGGVNASNVISQVGGIGRG</sequence>
<feature type="compositionally biased region" description="Polar residues" evidence="1">
    <location>
        <begin position="40"/>
        <end position="49"/>
    </location>
</feature>
<dbReference type="EMBL" id="LT629758">
    <property type="protein sequence ID" value="SDT74810.1"/>
    <property type="molecule type" value="Genomic_DNA"/>
</dbReference>
<keyword evidence="2" id="KW-0732">Signal</keyword>
<evidence type="ECO:0008006" key="5">
    <source>
        <dbReference type="Google" id="ProtNLM"/>
    </source>
</evidence>